<accession>A0A7J6LLJ7</accession>
<organism evidence="1 2">
    <name type="scientific">Perkinsus chesapeaki</name>
    <name type="common">Clam parasite</name>
    <name type="synonym">Perkinsus andrewsi</name>
    <dbReference type="NCBI Taxonomy" id="330153"/>
    <lineage>
        <taxon>Eukaryota</taxon>
        <taxon>Sar</taxon>
        <taxon>Alveolata</taxon>
        <taxon>Perkinsozoa</taxon>
        <taxon>Perkinsea</taxon>
        <taxon>Perkinsida</taxon>
        <taxon>Perkinsidae</taxon>
        <taxon>Perkinsus</taxon>
    </lineage>
</organism>
<dbReference type="EMBL" id="JAAPAO010000425">
    <property type="protein sequence ID" value="KAF4660144.1"/>
    <property type="molecule type" value="Genomic_DNA"/>
</dbReference>
<evidence type="ECO:0000313" key="2">
    <source>
        <dbReference type="Proteomes" id="UP000591131"/>
    </source>
</evidence>
<name>A0A7J6LLJ7_PERCH</name>
<comment type="caution">
    <text evidence="1">The sequence shown here is derived from an EMBL/GenBank/DDBJ whole genome shotgun (WGS) entry which is preliminary data.</text>
</comment>
<reference evidence="1 2" key="1">
    <citation type="submission" date="2020-04" db="EMBL/GenBank/DDBJ databases">
        <title>Perkinsus chesapeaki whole genome sequence.</title>
        <authorList>
            <person name="Bogema D.R."/>
        </authorList>
    </citation>
    <scope>NUCLEOTIDE SEQUENCE [LARGE SCALE GENOMIC DNA]</scope>
    <source>
        <strain evidence="1">ATCC PRA-425</strain>
    </source>
</reference>
<protein>
    <submittedName>
        <fullName evidence="1">Uncharacterized protein</fullName>
    </submittedName>
</protein>
<sequence>MVSLNIKAIISSAVIVSAIRTANKDEVSSNLPSRMGALELPGSAHSDFNVCRYKAKDWRLYFTMGAEGIVESTFIAEDSTYMVETEKLTVYLEDRRFEGRRVDFTGEAAVAEYSPFHHFTKEVKDKIKNIDPTKPDDCRRLFKLVAGHPPKDYDIGIGWVLSFREQRVLQALRQMYPDRPY</sequence>
<evidence type="ECO:0000313" key="1">
    <source>
        <dbReference type="EMBL" id="KAF4660144.1"/>
    </source>
</evidence>
<dbReference type="AlphaFoldDB" id="A0A7J6LLJ7"/>
<dbReference type="Proteomes" id="UP000591131">
    <property type="component" value="Unassembled WGS sequence"/>
</dbReference>
<proteinExistence type="predicted"/>
<keyword evidence="2" id="KW-1185">Reference proteome</keyword>
<gene>
    <name evidence="1" type="ORF">FOL47_007284</name>
</gene>